<evidence type="ECO:0000313" key="1">
    <source>
        <dbReference type="EMBL" id="KAG4419855.1"/>
    </source>
</evidence>
<dbReference type="EMBL" id="JAFJYH010000096">
    <property type="protein sequence ID" value="KAG4419855.1"/>
    <property type="molecule type" value="Genomic_DNA"/>
</dbReference>
<proteinExistence type="predicted"/>
<sequence>MYTACTPLLQQIQPTNPWAQPCPQPTSFTVNDFLLKNNTISLKVTYDSDAGIDLICPNRAQDYYESYSDGAWDLSCDVDGLARVITDGKGWVWVGQNHFCDYFTGCKGRTATSSRGPSTVAIQGNFTTLASELTCVEDTDGTQTCTLTNPEFKIPVTGYSEGPWILGYGAMALDGTYLPDCGERRPPWVEDPETCDETK</sequence>
<dbReference type="Proteomes" id="UP000664132">
    <property type="component" value="Unassembled WGS sequence"/>
</dbReference>
<comment type="caution">
    <text evidence="1">The sequence shown here is derived from an EMBL/GenBank/DDBJ whole genome shotgun (WGS) entry which is preliminary data.</text>
</comment>
<reference evidence="1" key="1">
    <citation type="submission" date="2021-02" db="EMBL/GenBank/DDBJ databases">
        <title>Genome sequence Cadophora malorum strain M34.</title>
        <authorList>
            <person name="Stefanovic E."/>
            <person name="Vu D."/>
            <person name="Scully C."/>
            <person name="Dijksterhuis J."/>
            <person name="Roader J."/>
            <person name="Houbraken J."/>
        </authorList>
    </citation>
    <scope>NUCLEOTIDE SEQUENCE</scope>
    <source>
        <strain evidence="1">M34</strain>
    </source>
</reference>
<accession>A0A8H7TIM8</accession>
<evidence type="ECO:0000313" key="2">
    <source>
        <dbReference type="Proteomes" id="UP000664132"/>
    </source>
</evidence>
<protein>
    <submittedName>
        <fullName evidence="1">Uncharacterized protein</fullName>
    </submittedName>
</protein>
<dbReference type="AlphaFoldDB" id="A0A8H7TIM8"/>
<organism evidence="1 2">
    <name type="scientific">Cadophora malorum</name>
    <dbReference type="NCBI Taxonomy" id="108018"/>
    <lineage>
        <taxon>Eukaryota</taxon>
        <taxon>Fungi</taxon>
        <taxon>Dikarya</taxon>
        <taxon>Ascomycota</taxon>
        <taxon>Pezizomycotina</taxon>
        <taxon>Leotiomycetes</taxon>
        <taxon>Helotiales</taxon>
        <taxon>Ploettnerulaceae</taxon>
        <taxon>Cadophora</taxon>
    </lineage>
</organism>
<dbReference type="OrthoDB" id="3556996at2759"/>
<gene>
    <name evidence="1" type="ORF">IFR04_006987</name>
</gene>
<keyword evidence="2" id="KW-1185">Reference proteome</keyword>
<name>A0A8H7TIM8_9HELO</name>